<comment type="caution">
    <text evidence="1">The sequence shown here is derived from an EMBL/GenBank/DDBJ whole genome shotgun (WGS) entry which is preliminary data.</text>
</comment>
<sequence>MEEPNARSFKTCRSPARLAESKSQTEVFLLWSDKGDLTPVSYSGNQVLGSGHYRTSCRVRLVRSPSRLDIIRMLPANVTTEMRMVDRIVLEFRVNRIVLEFGMVKVDRIVLEFRVDRIVGVQGGQDCVGVQGGQDCVGVRDGQGGQDCIGVQGGQDCVEVQGGQDCVGVRDGQGGQDCIGVQGKQDCWSSGWTGLLEFRVDRIVLECRVDRIVLEFRVDKIVEVQGGQDCVGVQSGQDCWSSGWT</sequence>
<evidence type="ECO:0000313" key="1">
    <source>
        <dbReference type="EMBL" id="GFO16279.1"/>
    </source>
</evidence>
<reference evidence="1 2" key="1">
    <citation type="journal article" date="2021" name="Elife">
        <title>Chloroplast acquisition without the gene transfer in kleptoplastic sea slugs, Plakobranchus ocellatus.</title>
        <authorList>
            <person name="Maeda T."/>
            <person name="Takahashi S."/>
            <person name="Yoshida T."/>
            <person name="Shimamura S."/>
            <person name="Takaki Y."/>
            <person name="Nagai Y."/>
            <person name="Toyoda A."/>
            <person name="Suzuki Y."/>
            <person name="Arimoto A."/>
            <person name="Ishii H."/>
            <person name="Satoh N."/>
            <person name="Nishiyama T."/>
            <person name="Hasebe M."/>
            <person name="Maruyama T."/>
            <person name="Minagawa J."/>
            <person name="Obokata J."/>
            <person name="Shigenobu S."/>
        </authorList>
    </citation>
    <scope>NUCLEOTIDE SEQUENCE [LARGE SCALE GENOMIC DNA]</scope>
</reference>
<dbReference type="Proteomes" id="UP000735302">
    <property type="component" value="Unassembled WGS sequence"/>
</dbReference>
<name>A0AAV4B879_9GAST</name>
<dbReference type="EMBL" id="BLXT01004656">
    <property type="protein sequence ID" value="GFO16279.1"/>
    <property type="molecule type" value="Genomic_DNA"/>
</dbReference>
<organism evidence="1 2">
    <name type="scientific">Plakobranchus ocellatus</name>
    <dbReference type="NCBI Taxonomy" id="259542"/>
    <lineage>
        <taxon>Eukaryota</taxon>
        <taxon>Metazoa</taxon>
        <taxon>Spiralia</taxon>
        <taxon>Lophotrochozoa</taxon>
        <taxon>Mollusca</taxon>
        <taxon>Gastropoda</taxon>
        <taxon>Heterobranchia</taxon>
        <taxon>Euthyneura</taxon>
        <taxon>Panpulmonata</taxon>
        <taxon>Sacoglossa</taxon>
        <taxon>Placobranchoidea</taxon>
        <taxon>Plakobranchidae</taxon>
        <taxon>Plakobranchus</taxon>
    </lineage>
</organism>
<accession>A0AAV4B879</accession>
<evidence type="ECO:0000313" key="2">
    <source>
        <dbReference type="Proteomes" id="UP000735302"/>
    </source>
</evidence>
<keyword evidence="2" id="KW-1185">Reference proteome</keyword>
<protein>
    <submittedName>
        <fullName evidence="1">Uncharacterized protein</fullName>
    </submittedName>
</protein>
<gene>
    <name evidence="1" type="ORF">PoB_004278400</name>
</gene>
<dbReference type="AlphaFoldDB" id="A0AAV4B879"/>
<proteinExistence type="predicted"/>